<dbReference type="InterPro" id="IPR044974">
    <property type="entry name" value="Disease_R_plants"/>
</dbReference>
<evidence type="ECO:0000256" key="2">
    <source>
        <dbReference type="ARBA" id="ARBA00022614"/>
    </source>
</evidence>
<dbReference type="InterPro" id="IPR042197">
    <property type="entry name" value="Apaf_helical"/>
</dbReference>
<sequence>MRPVLEIEDVGRKIVQTCQGLPLAISTIGGILKGKGLRDWELINKDISLYLSRGGGLKEDEYYTVRQVLALSYDNLPQCMRHCFLYLGNFKEDEKIYVEELYQLWLAEGLVKSDDQETGEMMLDKAERYMVEMAQRSLIEVEQRDVGESWSTFRTCRVHDLIRDMCLFKGKEEKFLNLIDFQHTNDMLLSSESKSSRDVARILSLYSYDDSHRSSFKVFDENVIRQLRSLLFFRNYKSSLREWPGKILCIKKFKLLRVLMLTDFDFSKRKCSPLRRIGELVYLTYLSFLNSSLEDLPSSIGDLKNLQTLDLRVRGDINIPNVFWKLKQLKHLYLPLHKIRKLDAVKKLRMDGLNELELMRYFDTTYCETNDLMKLRKLRVLHVRVIVKDLEEVMSFISSNSLRHSILEVKDSNLCSEDGSSCLVQLLECPFINSLWIDAHVGILPKNYDHSHFSRLLTRIVMVNCEFEEDPMILLEKLPNLQTLQMGNNSYLGRELVCSAQGFPQLKRLWLHRLPHLTMWRVNKGAMPNLSSLQINNCPNMVMLPHGLIFLSLLKELMIVNMPETFKDRVRVIGRVEGQDFYKIRHIPYISI</sequence>
<protein>
    <recommendedName>
        <fullName evidence="11">NB-ARC domain-containing protein</fullName>
    </recommendedName>
</protein>
<dbReference type="Proteomes" id="UP000077755">
    <property type="component" value="Chromosome 2"/>
</dbReference>
<dbReference type="PANTHER" id="PTHR23155:SF1185">
    <property type="entry name" value="DISEASE RESISTANCE RPP8-LIKE PROTEIN 3-RELATED"/>
    <property type="match status" value="1"/>
</dbReference>
<evidence type="ECO:0000256" key="3">
    <source>
        <dbReference type="ARBA" id="ARBA00022737"/>
    </source>
</evidence>
<organism evidence="9 10">
    <name type="scientific">Daucus carota subsp. sativus</name>
    <name type="common">Carrot</name>
    <dbReference type="NCBI Taxonomy" id="79200"/>
    <lineage>
        <taxon>Eukaryota</taxon>
        <taxon>Viridiplantae</taxon>
        <taxon>Streptophyta</taxon>
        <taxon>Embryophyta</taxon>
        <taxon>Tracheophyta</taxon>
        <taxon>Spermatophyta</taxon>
        <taxon>Magnoliopsida</taxon>
        <taxon>eudicotyledons</taxon>
        <taxon>Gunneridae</taxon>
        <taxon>Pentapetalae</taxon>
        <taxon>asterids</taxon>
        <taxon>campanulids</taxon>
        <taxon>Apiales</taxon>
        <taxon>Apiaceae</taxon>
        <taxon>Apioideae</taxon>
        <taxon>Scandiceae</taxon>
        <taxon>Daucinae</taxon>
        <taxon>Daucus</taxon>
        <taxon>Daucus sect. Daucus</taxon>
    </lineage>
</organism>
<dbReference type="SUPFAM" id="SSF52058">
    <property type="entry name" value="L domain-like"/>
    <property type="match status" value="1"/>
</dbReference>
<dbReference type="GO" id="GO:0098542">
    <property type="term" value="P:defense response to other organism"/>
    <property type="evidence" value="ECO:0007669"/>
    <property type="project" value="TreeGrafter"/>
</dbReference>
<accession>A0AAF1ARW1</accession>
<dbReference type="Gene3D" id="3.80.10.10">
    <property type="entry name" value="Ribonuclease Inhibitor"/>
    <property type="match status" value="1"/>
</dbReference>
<evidence type="ECO:0000313" key="9">
    <source>
        <dbReference type="EMBL" id="WOG90030.1"/>
    </source>
</evidence>
<dbReference type="EMBL" id="CP093344">
    <property type="protein sequence ID" value="WOG90030.1"/>
    <property type="molecule type" value="Genomic_DNA"/>
</dbReference>
<name>A0AAF1ARW1_DAUCS</name>
<dbReference type="Pfam" id="PF23559">
    <property type="entry name" value="WHD_DRP"/>
    <property type="match status" value="1"/>
</dbReference>
<dbReference type="PANTHER" id="PTHR23155">
    <property type="entry name" value="DISEASE RESISTANCE PROTEIN RP"/>
    <property type="match status" value="1"/>
</dbReference>
<evidence type="ECO:0000256" key="1">
    <source>
        <dbReference type="ARBA" id="ARBA00008894"/>
    </source>
</evidence>
<evidence type="ECO:0000256" key="4">
    <source>
        <dbReference type="ARBA" id="ARBA00022741"/>
    </source>
</evidence>
<dbReference type="InterPro" id="IPR058922">
    <property type="entry name" value="WHD_DRP"/>
</dbReference>
<evidence type="ECO:0000256" key="6">
    <source>
        <dbReference type="ARBA" id="ARBA00022840"/>
    </source>
</evidence>
<feature type="domain" description="Disease resistance protein winged helix" evidence="7">
    <location>
        <begin position="90"/>
        <end position="165"/>
    </location>
</feature>
<keyword evidence="2" id="KW-0433">Leucine-rich repeat</keyword>
<reference evidence="9" key="1">
    <citation type="journal article" date="2016" name="Nat. Genet.">
        <title>A high-quality carrot genome assembly provides new insights into carotenoid accumulation and asterid genome evolution.</title>
        <authorList>
            <person name="Iorizzo M."/>
            <person name="Ellison S."/>
            <person name="Senalik D."/>
            <person name="Zeng P."/>
            <person name="Satapoomin P."/>
            <person name="Huang J."/>
            <person name="Bowman M."/>
            <person name="Iovene M."/>
            <person name="Sanseverino W."/>
            <person name="Cavagnaro P."/>
            <person name="Yildiz M."/>
            <person name="Macko-Podgorni A."/>
            <person name="Moranska E."/>
            <person name="Grzebelus E."/>
            <person name="Grzebelus D."/>
            <person name="Ashrafi H."/>
            <person name="Zheng Z."/>
            <person name="Cheng S."/>
            <person name="Spooner D."/>
            <person name="Van Deynze A."/>
            <person name="Simon P."/>
        </authorList>
    </citation>
    <scope>NUCLEOTIDE SEQUENCE</scope>
    <source>
        <tissue evidence="9">Leaf</tissue>
    </source>
</reference>
<dbReference type="GO" id="GO:0043531">
    <property type="term" value="F:ADP binding"/>
    <property type="evidence" value="ECO:0007669"/>
    <property type="project" value="InterPro"/>
</dbReference>
<evidence type="ECO:0008006" key="11">
    <source>
        <dbReference type="Google" id="ProtNLM"/>
    </source>
</evidence>
<dbReference type="InterPro" id="IPR055414">
    <property type="entry name" value="LRR_R13L4/SHOC2-like"/>
</dbReference>
<keyword evidence="10" id="KW-1185">Reference proteome</keyword>
<keyword evidence="4" id="KW-0547">Nucleotide-binding</keyword>
<dbReference type="GO" id="GO:0005524">
    <property type="term" value="F:ATP binding"/>
    <property type="evidence" value="ECO:0007669"/>
    <property type="project" value="UniProtKB-KW"/>
</dbReference>
<evidence type="ECO:0000313" key="10">
    <source>
        <dbReference type="Proteomes" id="UP000077755"/>
    </source>
</evidence>
<gene>
    <name evidence="9" type="ORF">DCAR_0209271</name>
</gene>
<dbReference type="InterPro" id="IPR036388">
    <property type="entry name" value="WH-like_DNA-bd_sf"/>
</dbReference>
<dbReference type="FunFam" id="1.10.10.10:FF:000322">
    <property type="entry name" value="Probable disease resistance protein At1g63360"/>
    <property type="match status" value="1"/>
</dbReference>
<dbReference type="Pfam" id="PF23598">
    <property type="entry name" value="LRR_14"/>
    <property type="match status" value="1"/>
</dbReference>
<dbReference type="InterPro" id="IPR032675">
    <property type="entry name" value="LRR_dom_sf"/>
</dbReference>
<dbReference type="PRINTS" id="PR00364">
    <property type="entry name" value="DISEASERSIST"/>
</dbReference>
<dbReference type="Gene3D" id="1.10.8.430">
    <property type="entry name" value="Helical domain of apoptotic protease-activating factors"/>
    <property type="match status" value="1"/>
</dbReference>
<evidence type="ECO:0000259" key="8">
    <source>
        <dbReference type="Pfam" id="PF23598"/>
    </source>
</evidence>
<proteinExistence type="inferred from homology"/>
<keyword evidence="5" id="KW-0611">Plant defense</keyword>
<comment type="similarity">
    <text evidence="1">Belongs to the disease resistance NB-LRR family.</text>
</comment>
<dbReference type="SUPFAM" id="SSF52540">
    <property type="entry name" value="P-loop containing nucleoside triphosphate hydrolases"/>
    <property type="match status" value="1"/>
</dbReference>
<reference evidence="9" key="2">
    <citation type="submission" date="2022-03" db="EMBL/GenBank/DDBJ databases">
        <title>Draft title - Genomic analysis of global carrot germplasm unveils the trajectory of domestication and the origin of high carotenoid orange carrot.</title>
        <authorList>
            <person name="Iorizzo M."/>
            <person name="Ellison S."/>
            <person name="Senalik D."/>
            <person name="Macko-Podgorni A."/>
            <person name="Grzebelus D."/>
            <person name="Bostan H."/>
            <person name="Rolling W."/>
            <person name="Curaba J."/>
            <person name="Simon P."/>
        </authorList>
    </citation>
    <scope>NUCLEOTIDE SEQUENCE</scope>
    <source>
        <tissue evidence="9">Leaf</tissue>
    </source>
</reference>
<evidence type="ECO:0000256" key="5">
    <source>
        <dbReference type="ARBA" id="ARBA00022821"/>
    </source>
</evidence>
<feature type="domain" description="Disease resistance R13L4/SHOC-2-like LRR" evidence="8">
    <location>
        <begin position="226"/>
        <end position="557"/>
    </location>
</feature>
<evidence type="ECO:0000259" key="7">
    <source>
        <dbReference type="Pfam" id="PF23559"/>
    </source>
</evidence>
<dbReference type="InterPro" id="IPR027417">
    <property type="entry name" value="P-loop_NTPase"/>
</dbReference>
<keyword evidence="3" id="KW-0677">Repeat</keyword>
<dbReference type="AlphaFoldDB" id="A0AAF1ARW1"/>
<keyword evidence="6" id="KW-0067">ATP-binding</keyword>
<dbReference type="Gene3D" id="1.10.10.10">
    <property type="entry name" value="Winged helix-like DNA-binding domain superfamily/Winged helix DNA-binding domain"/>
    <property type="match status" value="1"/>
</dbReference>